<dbReference type="PANTHER" id="PTHR40129:SF2">
    <property type="entry name" value="KETOPANTOATE REDUCTASE N-TERMINAL DOMAIN-CONTAINING PROTEIN"/>
    <property type="match status" value="1"/>
</dbReference>
<dbReference type="RefSeq" id="WP_216714261.1">
    <property type="nucleotide sequence ID" value="NZ_JACVEL010000006.1"/>
</dbReference>
<dbReference type="Gene3D" id="3.40.50.720">
    <property type="entry name" value="NAD(P)-binding Rossmann-like Domain"/>
    <property type="match status" value="1"/>
</dbReference>
<name>A0A8J6U2F3_9FLAO</name>
<sequence length="256" mass="28748">MEQQMKKIGVIGAGWLGNDLVNTLSADRNKMVVSTTRSEQTGEFQTRFRFEFGDHLPEAFIEALDVLFITATLPKDKVQQSKLLHFVNELHAKLPEECRVVFTSTIGVYQAEQGTVAECCTEVDTGSVYYRMEQELLTKFPGRTTILRLGGLIGPDRHPVFSLSGRTGIADGQKPVNLVHKQDILKFMKLLLEDQTVAGAYNLVYPDHPSRESYYTRKAMEHALPLPEFETGTDAGKIVASERSQQVSGFNYQWSI</sequence>
<gene>
    <name evidence="1" type="ORF">H9Y05_10550</name>
</gene>
<dbReference type="InterPro" id="IPR036291">
    <property type="entry name" value="NAD(P)-bd_dom_sf"/>
</dbReference>
<dbReference type="PANTHER" id="PTHR40129">
    <property type="entry name" value="KETOPANTOATE REDUCTASE N-TERMINAL DOMAIN-CONTAINING PROTEIN"/>
    <property type="match status" value="1"/>
</dbReference>
<evidence type="ECO:0000313" key="1">
    <source>
        <dbReference type="EMBL" id="MBC9812910.1"/>
    </source>
</evidence>
<proteinExistence type="predicted"/>
<keyword evidence="2" id="KW-1185">Reference proteome</keyword>
<protein>
    <submittedName>
        <fullName evidence="1">Uncharacterized protein</fullName>
    </submittedName>
</protein>
<reference evidence="1" key="1">
    <citation type="submission" date="2020-09" db="EMBL/GenBank/DDBJ databases">
        <title>Taishania pollutisoli gen. nov., sp. nov., Isolated from Tetrabromobisphenol A-Contaminated Soil.</title>
        <authorList>
            <person name="Chen Q."/>
        </authorList>
    </citation>
    <scope>NUCLEOTIDE SEQUENCE</scope>
    <source>
        <strain evidence="1">CZZ-1</strain>
    </source>
</reference>
<dbReference type="SUPFAM" id="SSF51735">
    <property type="entry name" value="NAD(P)-binding Rossmann-fold domains"/>
    <property type="match status" value="1"/>
</dbReference>
<evidence type="ECO:0000313" key="2">
    <source>
        <dbReference type="Proteomes" id="UP000652681"/>
    </source>
</evidence>
<accession>A0A8J6U2F3</accession>
<comment type="caution">
    <text evidence="1">The sequence shown here is derived from an EMBL/GenBank/DDBJ whole genome shotgun (WGS) entry which is preliminary data.</text>
</comment>
<dbReference type="AlphaFoldDB" id="A0A8J6U2F3"/>
<dbReference type="Proteomes" id="UP000652681">
    <property type="component" value="Unassembled WGS sequence"/>
</dbReference>
<organism evidence="1 2">
    <name type="scientific">Taishania pollutisoli</name>
    <dbReference type="NCBI Taxonomy" id="2766479"/>
    <lineage>
        <taxon>Bacteria</taxon>
        <taxon>Pseudomonadati</taxon>
        <taxon>Bacteroidota</taxon>
        <taxon>Flavobacteriia</taxon>
        <taxon>Flavobacteriales</taxon>
        <taxon>Crocinitomicaceae</taxon>
        <taxon>Taishania</taxon>
    </lineage>
</organism>
<dbReference type="EMBL" id="JACVEL010000006">
    <property type="protein sequence ID" value="MBC9812910.1"/>
    <property type="molecule type" value="Genomic_DNA"/>
</dbReference>